<feature type="region of interest" description="Disordered" evidence="1">
    <location>
        <begin position="37"/>
        <end position="87"/>
    </location>
</feature>
<evidence type="ECO:0000256" key="1">
    <source>
        <dbReference type="SAM" id="MobiDB-lite"/>
    </source>
</evidence>
<evidence type="ECO:0000313" key="2">
    <source>
        <dbReference type="EMBL" id="CAJ1952260.1"/>
    </source>
</evidence>
<comment type="caution">
    <text evidence="2">The sequence shown here is derived from an EMBL/GenBank/DDBJ whole genome shotgun (WGS) entry which is preliminary data.</text>
</comment>
<reference evidence="2" key="1">
    <citation type="submission" date="2023-08" db="EMBL/GenBank/DDBJ databases">
        <authorList>
            <person name="Audoor S."/>
            <person name="Bilcke G."/>
        </authorList>
    </citation>
    <scope>NUCLEOTIDE SEQUENCE</scope>
</reference>
<dbReference type="AlphaFoldDB" id="A0AAD2PUS6"/>
<dbReference type="EMBL" id="CAKOGP040001803">
    <property type="protein sequence ID" value="CAJ1952260.1"/>
    <property type="molecule type" value="Genomic_DNA"/>
</dbReference>
<dbReference type="Proteomes" id="UP001295423">
    <property type="component" value="Unassembled WGS sequence"/>
</dbReference>
<proteinExistence type="predicted"/>
<sequence>MSTTRGVTINPTVKVGEVLNIYDFTALEIGATWYDVEESGNDDDDVEEEDQEQGTRKMTPFTGYSQNQESRRLEMASRTTSMGARAA</sequence>
<name>A0AAD2PUS6_9STRA</name>
<keyword evidence="3" id="KW-1185">Reference proteome</keyword>
<protein>
    <submittedName>
        <fullName evidence="2">Uncharacterized protein</fullName>
    </submittedName>
</protein>
<gene>
    <name evidence="2" type="ORF">CYCCA115_LOCUS13463</name>
</gene>
<feature type="compositionally biased region" description="Acidic residues" evidence="1">
    <location>
        <begin position="37"/>
        <end position="52"/>
    </location>
</feature>
<evidence type="ECO:0000313" key="3">
    <source>
        <dbReference type="Proteomes" id="UP001295423"/>
    </source>
</evidence>
<organism evidence="2 3">
    <name type="scientific">Cylindrotheca closterium</name>
    <dbReference type="NCBI Taxonomy" id="2856"/>
    <lineage>
        <taxon>Eukaryota</taxon>
        <taxon>Sar</taxon>
        <taxon>Stramenopiles</taxon>
        <taxon>Ochrophyta</taxon>
        <taxon>Bacillariophyta</taxon>
        <taxon>Bacillariophyceae</taxon>
        <taxon>Bacillariophycidae</taxon>
        <taxon>Bacillariales</taxon>
        <taxon>Bacillariaceae</taxon>
        <taxon>Cylindrotheca</taxon>
    </lineage>
</organism>
<feature type="compositionally biased region" description="Polar residues" evidence="1">
    <location>
        <begin position="77"/>
        <end position="87"/>
    </location>
</feature>
<accession>A0AAD2PUS6</accession>